<evidence type="ECO:0000256" key="4">
    <source>
        <dbReference type="ARBA" id="ARBA00023163"/>
    </source>
</evidence>
<sequence>MAKKAVTQGRIAEALGISRNTVSKALNNDVGVSEEMRKKIRDTAIEMGYNKLVVIDEKGGIYKQNIALVCIGNALIDSYWNTFIVALDKRLRSLNYNMTLCFLDEEEESGLKIPDTLSPSYVAGIVFIGVCTKAFAKKLMELHIPTVFIDTFWDVDINNLFSDTLMIDNYHAVYDITTRLIKDGHKHIGFLGDIYTCKSYYERWKGYRNALIDNKREYEEKYCAIGKNIDGTYTDEEYIFKQYKNMDIKPTAMVCCNDRYAIQFMLGLKSLGYEVPQDIAVSGFDNLKEASYFYPALTTVEGNRSQLGSRAADQIVKRINAPNEQYELVRLQTTPIYRDSTKRKS</sequence>
<dbReference type="GO" id="GO:0003700">
    <property type="term" value="F:DNA-binding transcription factor activity"/>
    <property type="evidence" value="ECO:0007669"/>
    <property type="project" value="TreeGrafter"/>
</dbReference>
<dbReference type="GO" id="GO:0000976">
    <property type="term" value="F:transcription cis-regulatory region binding"/>
    <property type="evidence" value="ECO:0007669"/>
    <property type="project" value="TreeGrafter"/>
</dbReference>
<evidence type="ECO:0000256" key="1">
    <source>
        <dbReference type="ARBA" id="ARBA00022491"/>
    </source>
</evidence>
<protein>
    <submittedName>
        <fullName evidence="6">LacI family transcriptional regulator</fullName>
    </submittedName>
</protein>
<dbReference type="Gene3D" id="3.40.50.2300">
    <property type="match status" value="2"/>
</dbReference>
<dbReference type="InterPro" id="IPR028082">
    <property type="entry name" value="Peripla_BP_I"/>
</dbReference>
<evidence type="ECO:0000259" key="5">
    <source>
        <dbReference type="PROSITE" id="PS50932"/>
    </source>
</evidence>
<keyword evidence="2" id="KW-0805">Transcription regulation</keyword>
<dbReference type="AlphaFoldDB" id="A0A1G5RTS2"/>
<keyword evidence="3" id="KW-0238">DNA-binding</keyword>
<dbReference type="RefSeq" id="WP_072910902.1">
    <property type="nucleotide sequence ID" value="NZ_FMWK01000002.1"/>
</dbReference>
<organism evidence="6 7">
    <name type="scientific">Pseudobutyrivibrio xylanivorans</name>
    <dbReference type="NCBI Taxonomy" id="185007"/>
    <lineage>
        <taxon>Bacteria</taxon>
        <taxon>Bacillati</taxon>
        <taxon>Bacillota</taxon>
        <taxon>Clostridia</taxon>
        <taxon>Lachnospirales</taxon>
        <taxon>Lachnospiraceae</taxon>
        <taxon>Pseudobutyrivibrio</taxon>
    </lineage>
</organism>
<accession>A0A1G5RTS2</accession>
<keyword evidence="4" id="KW-0804">Transcription</keyword>
<evidence type="ECO:0000313" key="6">
    <source>
        <dbReference type="EMBL" id="SCZ76841.1"/>
    </source>
</evidence>
<dbReference type="InterPro" id="IPR046335">
    <property type="entry name" value="LacI/GalR-like_sensor"/>
</dbReference>
<proteinExistence type="predicted"/>
<evidence type="ECO:0000256" key="2">
    <source>
        <dbReference type="ARBA" id="ARBA00023015"/>
    </source>
</evidence>
<dbReference type="CDD" id="cd01392">
    <property type="entry name" value="HTH_LacI"/>
    <property type="match status" value="1"/>
</dbReference>
<dbReference type="Proteomes" id="UP000199428">
    <property type="component" value="Unassembled WGS sequence"/>
</dbReference>
<evidence type="ECO:0000256" key="3">
    <source>
        <dbReference type="ARBA" id="ARBA00023125"/>
    </source>
</evidence>
<dbReference type="InterPro" id="IPR010982">
    <property type="entry name" value="Lambda_DNA-bd_dom_sf"/>
</dbReference>
<dbReference type="Pfam" id="PF13377">
    <property type="entry name" value="Peripla_BP_3"/>
    <property type="match status" value="1"/>
</dbReference>
<name>A0A1G5RTS2_PSEXY</name>
<dbReference type="SUPFAM" id="SSF47413">
    <property type="entry name" value="lambda repressor-like DNA-binding domains"/>
    <property type="match status" value="1"/>
</dbReference>
<gene>
    <name evidence="6" type="ORF">SAMN02910350_00476</name>
</gene>
<evidence type="ECO:0000313" key="7">
    <source>
        <dbReference type="Proteomes" id="UP000199428"/>
    </source>
</evidence>
<dbReference type="PANTHER" id="PTHR30146:SF148">
    <property type="entry name" value="HTH-TYPE TRANSCRIPTIONAL REPRESSOR PURR-RELATED"/>
    <property type="match status" value="1"/>
</dbReference>
<dbReference type="CDD" id="cd19974">
    <property type="entry name" value="PBP1_LacI-like"/>
    <property type="match status" value="1"/>
</dbReference>
<dbReference type="InterPro" id="IPR000843">
    <property type="entry name" value="HTH_LacI"/>
</dbReference>
<keyword evidence="1" id="KW-0678">Repressor</keyword>
<reference evidence="6 7" key="1">
    <citation type="submission" date="2016-10" db="EMBL/GenBank/DDBJ databases">
        <authorList>
            <person name="de Groot N.N."/>
        </authorList>
    </citation>
    <scope>NUCLEOTIDE SEQUENCE [LARGE SCALE GENOMIC DNA]</scope>
    <source>
        <strain evidence="6 7">DSM 10317</strain>
    </source>
</reference>
<feature type="domain" description="HTH lacI-type" evidence="5">
    <location>
        <begin position="6"/>
        <end position="49"/>
    </location>
</feature>
<dbReference type="PANTHER" id="PTHR30146">
    <property type="entry name" value="LACI-RELATED TRANSCRIPTIONAL REPRESSOR"/>
    <property type="match status" value="1"/>
</dbReference>
<dbReference type="SUPFAM" id="SSF53822">
    <property type="entry name" value="Periplasmic binding protein-like I"/>
    <property type="match status" value="1"/>
</dbReference>
<dbReference type="EMBL" id="FMWK01000002">
    <property type="protein sequence ID" value="SCZ76841.1"/>
    <property type="molecule type" value="Genomic_DNA"/>
</dbReference>
<dbReference type="PROSITE" id="PS50932">
    <property type="entry name" value="HTH_LACI_2"/>
    <property type="match status" value="1"/>
</dbReference>
<dbReference type="Pfam" id="PF00356">
    <property type="entry name" value="LacI"/>
    <property type="match status" value="1"/>
</dbReference>
<dbReference type="Gene3D" id="1.10.260.40">
    <property type="entry name" value="lambda repressor-like DNA-binding domains"/>
    <property type="match status" value="1"/>
</dbReference>